<keyword evidence="4" id="KW-1185">Reference proteome</keyword>
<evidence type="ECO:0000256" key="1">
    <source>
        <dbReference type="SAM" id="MobiDB-lite"/>
    </source>
</evidence>
<evidence type="ECO:0000259" key="2">
    <source>
        <dbReference type="PROSITE" id="PS50943"/>
    </source>
</evidence>
<dbReference type="CDD" id="cd00093">
    <property type="entry name" value="HTH_XRE"/>
    <property type="match status" value="1"/>
</dbReference>
<feature type="compositionally biased region" description="Low complexity" evidence="1">
    <location>
        <begin position="74"/>
        <end position="92"/>
    </location>
</feature>
<dbReference type="InterPro" id="IPR019734">
    <property type="entry name" value="TPR_rpt"/>
</dbReference>
<feature type="region of interest" description="Disordered" evidence="1">
    <location>
        <begin position="74"/>
        <end position="101"/>
    </location>
</feature>
<dbReference type="PROSITE" id="PS50943">
    <property type="entry name" value="HTH_CROC1"/>
    <property type="match status" value="1"/>
</dbReference>
<dbReference type="SUPFAM" id="SSF52540">
    <property type="entry name" value="P-loop containing nucleoside triphosphate hydrolases"/>
    <property type="match status" value="1"/>
</dbReference>
<gene>
    <name evidence="3" type="ORF">HGB48_16190</name>
</gene>
<dbReference type="RefSeq" id="WP_067637329.1">
    <property type="nucleotide sequence ID" value="NZ_JAAXPI010000019.1"/>
</dbReference>
<sequence length="758" mass="82391">MDHAPDFGSELRRLREAAGWSLSELSRRINYSKGHLSKIENGLAHPNPAMAARCDEVLEAGGVLRSALSSRALGASRRRPASPAAPVLARPSGLPRDTAGLRGRDTELGEIIEVLAGESADGPGVVTICAVVGMGGVGKTAVAVHAAHRLRDRFPDGCLFMDLHGYADTAMVEPADALNRLLRRLGVPGEGIPPHAEDRSALFRDCVASRSLLLFLDNARDAAHVLPLLPGTDGCRVLVTSRSDLSALEDAHRVRLAPLSHDGAVDLLRTLRENGHGTGEKPTDSVLHGIAEGCGGLPLALRIASARFRAELDAGEPAGADQDRNRLADLDDGERNLAAVFGASFRSLTPELGRTYLTLGLHPGPDFDLETAAAVLGCGWDEARRRLRRLLGAHLLTGHRPGRFQFHDLLRLFARARAETDLPDTERAGSLRREADYYLRSLEAADRLITPHRHRPGPMGGEAGPRHEARDYGEALDWILAEQDNLVAICRAASAAGLDDHCWRLAYAFRGFLFLAKPWEVWIETHELALRAARRAADQDAEAMTLNNLGLAHLERGDHDAAAVHYEQARLIFRGLGDELGENTAIAHLAWVDFRRGDAHAALRQCRRALAFVERQGLVRNTAILLRDMAFIEMELGRYADAVPRLHRALDEFTGLGLHVDAAMALNCLGEAQHRLGRTAEARDVLLRAAELGRAGGSRYEEARAHDALGTVEAGEGDSERALTHWRAALAHYTALCDTRRADIVRGRIDAVSRCQSV</sequence>
<evidence type="ECO:0000313" key="4">
    <source>
        <dbReference type="Proteomes" id="UP000579250"/>
    </source>
</evidence>
<dbReference type="Gene3D" id="1.25.40.10">
    <property type="entry name" value="Tetratricopeptide repeat domain"/>
    <property type="match status" value="1"/>
</dbReference>
<reference evidence="3 4" key="1">
    <citation type="submission" date="2020-04" db="EMBL/GenBank/DDBJ databases">
        <title>MicrobeNet Type strains.</title>
        <authorList>
            <person name="Nicholson A.C."/>
        </authorList>
    </citation>
    <scope>NUCLEOTIDE SEQUENCE [LARGE SCALE GENOMIC DNA]</scope>
    <source>
        <strain evidence="3 4">ATCC BAA-277</strain>
    </source>
</reference>
<dbReference type="EMBL" id="JAAXPI010000019">
    <property type="protein sequence ID" value="NKZ05276.1"/>
    <property type="molecule type" value="Genomic_DNA"/>
</dbReference>
<dbReference type="SMART" id="SM00028">
    <property type="entry name" value="TPR"/>
    <property type="match status" value="4"/>
</dbReference>
<dbReference type="Proteomes" id="UP000579250">
    <property type="component" value="Unassembled WGS sequence"/>
</dbReference>
<dbReference type="PRINTS" id="PR00364">
    <property type="entry name" value="DISEASERSIST"/>
</dbReference>
<dbReference type="InterPro" id="IPR001387">
    <property type="entry name" value="Cro/C1-type_HTH"/>
</dbReference>
<dbReference type="SUPFAM" id="SSF48452">
    <property type="entry name" value="TPR-like"/>
    <property type="match status" value="1"/>
</dbReference>
<feature type="domain" description="HTH cro/C1-type" evidence="2">
    <location>
        <begin position="11"/>
        <end position="64"/>
    </location>
</feature>
<comment type="caution">
    <text evidence="3">The sequence shown here is derived from an EMBL/GenBank/DDBJ whole genome shotgun (WGS) entry which is preliminary data.</text>
</comment>
<dbReference type="Gene3D" id="3.40.50.300">
    <property type="entry name" value="P-loop containing nucleotide triphosphate hydrolases"/>
    <property type="match status" value="1"/>
</dbReference>
<dbReference type="Pfam" id="PF13424">
    <property type="entry name" value="TPR_12"/>
    <property type="match status" value="2"/>
</dbReference>
<dbReference type="InterPro" id="IPR027417">
    <property type="entry name" value="P-loop_NTPase"/>
</dbReference>
<proteinExistence type="predicted"/>
<dbReference type="GO" id="GO:0003677">
    <property type="term" value="F:DNA binding"/>
    <property type="evidence" value="ECO:0007669"/>
    <property type="project" value="InterPro"/>
</dbReference>
<accession>A0A846Z4W7</accession>
<organism evidence="3 4">
    <name type="scientific">Actinomadura latina</name>
    <dbReference type="NCBI Taxonomy" id="163603"/>
    <lineage>
        <taxon>Bacteria</taxon>
        <taxon>Bacillati</taxon>
        <taxon>Actinomycetota</taxon>
        <taxon>Actinomycetes</taxon>
        <taxon>Streptosporangiales</taxon>
        <taxon>Thermomonosporaceae</taxon>
        <taxon>Actinomadura</taxon>
    </lineage>
</organism>
<dbReference type="AlphaFoldDB" id="A0A846Z4W7"/>
<dbReference type="SMART" id="SM00530">
    <property type="entry name" value="HTH_XRE"/>
    <property type="match status" value="1"/>
</dbReference>
<name>A0A846Z4W7_9ACTN</name>
<protein>
    <submittedName>
        <fullName evidence="3">Tetratricopeptide repeat protein</fullName>
    </submittedName>
</protein>
<evidence type="ECO:0000313" key="3">
    <source>
        <dbReference type="EMBL" id="NKZ05276.1"/>
    </source>
</evidence>
<dbReference type="InterPro" id="IPR010982">
    <property type="entry name" value="Lambda_DNA-bd_dom_sf"/>
</dbReference>
<dbReference type="SUPFAM" id="SSF47413">
    <property type="entry name" value="lambda repressor-like DNA-binding domains"/>
    <property type="match status" value="1"/>
</dbReference>
<dbReference type="PANTHER" id="PTHR47691:SF3">
    <property type="entry name" value="HTH-TYPE TRANSCRIPTIONAL REGULATOR RV0890C-RELATED"/>
    <property type="match status" value="1"/>
</dbReference>
<dbReference type="Pfam" id="PF13560">
    <property type="entry name" value="HTH_31"/>
    <property type="match status" value="1"/>
</dbReference>
<dbReference type="GO" id="GO:0043531">
    <property type="term" value="F:ADP binding"/>
    <property type="evidence" value="ECO:0007669"/>
    <property type="project" value="InterPro"/>
</dbReference>
<dbReference type="PANTHER" id="PTHR47691">
    <property type="entry name" value="REGULATOR-RELATED"/>
    <property type="match status" value="1"/>
</dbReference>
<dbReference type="Gene3D" id="1.10.260.40">
    <property type="entry name" value="lambda repressor-like DNA-binding domains"/>
    <property type="match status" value="1"/>
</dbReference>
<dbReference type="InterPro" id="IPR011990">
    <property type="entry name" value="TPR-like_helical_dom_sf"/>
</dbReference>